<dbReference type="Gene3D" id="1.10.260.40">
    <property type="entry name" value="lambda repressor-like DNA-binding domains"/>
    <property type="match status" value="1"/>
</dbReference>
<dbReference type="Pfam" id="PF01381">
    <property type="entry name" value="HTH_3"/>
    <property type="match status" value="1"/>
</dbReference>
<dbReference type="GO" id="GO:0003700">
    <property type="term" value="F:DNA-binding transcription factor activity"/>
    <property type="evidence" value="ECO:0007669"/>
    <property type="project" value="TreeGrafter"/>
</dbReference>
<sequence>MTLGQYIKELRTAIKMSQNELGDLSGVSVSEISRIESGQRQNPSPHILRAIAPHLGISMEELMKVAGYTTEVISRGSFEDIVHKDESGNIIDTYRRKITKILNKDEDLINILARAVNRSSDEDIDTIKKVLEGFTKGGLSQQEKNLLRNLIDTLSKK</sequence>
<dbReference type="InterPro" id="IPR001387">
    <property type="entry name" value="Cro/C1-type_HTH"/>
</dbReference>
<dbReference type="InterPro" id="IPR050807">
    <property type="entry name" value="TransReg_Diox_bact_type"/>
</dbReference>
<dbReference type="InterPro" id="IPR010982">
    <property type="entry name" value="Lambda_DNA-bd_dom_sf"/>
</dbReference>
<dbReference type="GO" id="GO:0003677">
    <property type="term" value="F:DNA binding"/>
    <property type="evidence" value="ECO:0007669"/>
    <property type="project" value="UniProtKB-KW"/>
</dbReference>
<evidence type="ECO:0000313" key="3">
    <source>
        <dbReference type="EMBL" id="SCZ80467.1"/>
    </source>
</evidence>
<dbReference type="EMBL" id="FMWL01000012">
    <property type="protein sequence ID" value="SCZ80467.1"/>
    <property type="molecule type" value="Genomic_DNA"/>
</dbReference>
<feature type="domain" description="HTH cro/C1-type" evidence="2">
    <location>
        <begin position="7"/>
        <end position="62"/>
    </location>
</feature>
<dbReference type="CDD" id="cd00093">
    <property type="entry name" value="HTH_XRE"/>
    <property type="match status" value="1"/>
</dbReference>
<keyword evidence="1" id="KW-0238">DNA-binding</keyword>
<dbReference type="STRING" id="1120920.SAMN03080599_02285"/>
<reference evidence="3 4" key="1">
    <citation type="submission" date="2016-10" db="EMBL/GenBank/DDBJ databases">
        <authorList>
            <person name="de Groot N.N."/>
        </authorList>
    </citation>
    <scope>NUCLEOTIDE SEQUENCE [LARGE SCALE GENOMIC DNA]</scope>
    <source>
        <strain evidence="3 4">DSM 2784</strain>
    </source>
</reference>
<dbReference type="SMART" id="SM00530">
    <property type="entry name" value="HTH_XRE"/>
    <property type="match status" value="1"/>
</dbReference>
<gene>
    <name evidence="3" type="ORF">SAMN03080599_02285</name>
</gene>
<dbReference type="AlphaFoldDB" id="A0A1G5S2V2"/>
<dbReference type="PANTHER" id="PTHR46797">
    <property type="entry name" value="HTH-TYPE TRANSCRIPTIONAL REGULATOR"/>
    <property type="match status" value="1"/>
</dbReference>
<accession>A0A1G5S2V2</accession>
<evidence type="ECO:0000256" key="1">
    <source>
        <dbReference type="ARBA" id="ARBA00023125"/>
    </source>
</evidence>
<proteinExistence type="predicted"/>
<dbReference type="Proteomes" id="UP000199208">
    <property type="component" value="Unassembled WGS sequence"/>
</dbReference>
<organism evidence="3 4">
    <name type="scientific">Acidaminobacter hydrogenoformans DSM 2784</name>
    <dbReference type="NCBI Taxonomy" id="1120920"/>
    <lineage>
        <taxon>Bacteria</taxon>
        <taxon>Bacillati</taxon>
        <taxon>Bacillota</taxon>
        <taxon>Clostridia</taxon>
        <taxon>Peptostreptococcales</taxon>
        <taxon>Acidaminobacteraceae</taxon>
        <taxon>Acidaminobacter</taxon>
    </lineage>
</organism>
<evidence type="ECO:0000259" key="2">
    <source>
        <dbReference type="PROSITE" id="PS50943"/>
    </source>
</evidence>
<dbReference type="GO" id="GO:0005829">
    <property type="term" value="C:cytosol"/>
    <property type="evidence" value="ECO:0007669"/>
    <property type="project" value="TreeGrafter"/>
</dbReference>
<dbReference type="OrthoDB" id="9812960at2"/>
<dbReference type="SUPFAM" id="SSF47413">
    <property type="entry name" value="lambda repressor-like DNA-binding domains"/>
    <property type="match status" value="1"/>
</dbReference>
<dbReference type="RefSeq" id="WP_092591597.1">
    <property type="nucleotide sequence ID" value="NZ_FMWL01000012.1"/>
</dbReference>
<dbReference type="PROSITE" id="PS50943">
    <property type="entry name" value="HTH_CROC1"/>
    <property type="match status" value="1"/>
</dbReference>
<protein>
    <submittedName>
        <fullName evidence="3">Transcriptional regulator, contains XRE-family HTH domain</fullName>
    </submittedName>
</protein>
<evidence type="ECO:0000313" key="4">
    <source>
        <dbReference type="Proteomes" id="UP000199208"/>
    </source>
</evidence>
<name>A0A1G5S2V2_9FIRM</name>
<keyword evidence="4" id="KW-1185">Reference proteome</keyword>
<dbReference type="PANTHER" id="PTHR46797:SF1">
    <property type="entry name" value="METHYLPHOSPHONATE SYNTHASE"/>
    <property type="match status" value="1"/>
</dbReference>